<proteinExistence type="predicted"/>
<name>G0ULB0_TRYCI</name>
<feature type="transmembrane region" description="Helical" evidence="1">
    <location>
        <begin position="103"/>
        <end position="124"/>
    </location>
</feature>
<sequence length="129" mass="14836">MFVPTCVSLMRTQLRSHVVLFDVPSAALPGVNVLFEDFFLCFCRACVFLVVYSLIVFLFYKTVFFCLAFLLVLPYSYFCYWFCTRSLTTPPQKKKMKIKEKAIIGAGWNVYIYSPDCALCYLLHLCGTG</sequence>
<evidence type="ECO:0000313" key="2">
    <source>
        <dbReference type="EMBL" id="CCC90165.1"/>
    </source>
</evidence>
<keyword evidence="1" id="KW-0812">Transmembrane</keyword>
<gene>
    <name evidence="2" type="ORF">TCIL3000_4_2560</name>
</gene>
<feature type="transmembrane region" description="Helical" evidence="1">
    <location>
        <begin position="38"/>
        <end position="56"/>
    </location>
</feature>
<accession>G0ULB0</accession>
<protein>
    <submittedName>
        <fullName evidence="2">Uncharacterized protein</fullName>
    </submittedName>
</protein>
<organism evidence="2">
    <name type="scientific">Trypanosoma congolense (strain IL3000)</name>
    <dbReference type="NCBI Taxonomy" id="1068625"/>
    <lineage>
        <taxon>Eukaryota</taxon>
        <taxon>Discoba</taxon>
        <taxon>Euglenozoa</taxon>
        <taxon>Kinetoplastea</taxon>
        <taxon>Metakinetoplastina</taxon>
        <taxon>Trypanosomatida</taxon>
        <taxon>Trypanosomatidae</taxon>
        <taxon>Trypanosoma</taxon>
        <taxon>Nannomonas</taxon>
    </lineage>
</organism>
<keyword evidence="1" id="KW-1133">Transmembrane helix</keyword>
<reference evidence="2" key="1">
    <citation type="journal article" date="2012" name="Proc. Natl. Acad. Sci. U.S.A.">
        <title>Antigenic diversity is generated by distinct evolutionary mechanisms in African trypanosome species.</title>
        <authorList>
            <person name="Jackson A.P."/>
            <person name="Berry A."/>
            <person name="Aslett M."/>
            <person name="Allison H.C."/>
            <person name="Burton P."/>
            <person name="Vavrova-Anderson J."/>
            <person name="Brown R."/>
            <person name="Browne H."/>
            <person name="Corton N."/>
            <person name="Hauser H."/>
            <person name="Gamble J."/>
            <person name="Gilderthorp R."/>
            <person name="Marcello L."/>
            <person name="McQuillan J."/>
            <person name="Otto T.D."/>
            <person name="Quail M.A."/>
            <person name="Sanders M.J."/>
            <person name="van Tonder A."/>
            <person name="Ginger M.L."/>
            <person name="Field M.C."/>
            <person name="Barry J.D."/>
            <person name="Hertz-Fowler C."/>
            <person name="Berriman M."/>
        </authorList>
    </citation>
    <scope>NUCLEOTIDE SEQUENCE</scope>
    <source>
        <strain evidence="2">IL3000</strain>
    </source>
</reference>
<evidence type="ECO:0000256" key="1">
    <source>
        <dbReference type="SAM" id="Phobius"/>
    </source>
</evidence>
<dbReference type="AlphaFoldDB" id="G0ULB0"/>
<dbReference type="EMBL" id="HE575317">
    <property type="protein sequence ID" value="CCC90165.1"/>
    <property type="molecule type" value="Genomic_DNA"/>
</dbReference>
<keyword evidence="1" id="KW-0472">Membrane</keyword>
<feature type="transmembrane region" description="Helical" evidence="1">
    <location>
        <begin position="62"/>
        <end position="83"/>
    </location>
</feature>